<accession>A0A928ZY25</accession>
<evidence type="ECO:0000313" key="3">
    <source>
        <dbReference type="Proteomes" id="UP000615026"/>
    </source>
</evidence>
<evidence type="ECO:0000313" key="2">
    <source>
        <dbReference type="EMBL" id="MBE9069604.1"/>
    </source>
</evidence>
<dbReference type="RefSeq" id="WP_193995498.1">
    <property type="nucleotide sequence ID" value="NZ_JADEXP010000297.1"/>
</dbReference>
<dbReference type="Proteomes" id="UP000615026">
    <property type="component" value="Unassembled WGS sequence"/>
</dbReference>
<proteinExistence type="predicted"/>
<keyword evidence="1" id="KW-0472">Membrane</keyword>
<reference evidence="2" key="1">
    <citation type="submission" date="2020-10" db="EMBL/GenBank/DDBJ databases">
        <authorList>
            <person name="Castelo-Branco R."/>
            <person name="Eusebio N."/>
            <person name="Adriana R."/>
            <person name="Vieira A."/>
            <person name="Brugerolle De Fraissinette N."/>
            <person name="Rezende De Castro R."/>
            <person name="Schneider M.P."/>
            <person name="Vasconcelos V."/>
            <person name="Leao P.N."/>
        </authorList>
    </citation>
    <scope>NUCLEOTIDE SEQUENCE</scope>
    <source>
        <strain evidence="2">LEGE 11479</strain>
    </source>
</reference>
<dbReference type="EMBL" id="JADEXP010000297">
    <property type="protein sequence ID" value="MBE9069604.1"/>
    <property type="molecule type" value="Genomic_DNA"/>
</dbReference>
<feature type="transmembrane region" description="Helical" evidence="1">
    <location>
        <begin position="155"/>
        <end position="177"/>
    </location>
</feature>
<keyword evidence="3" id="KW-1185">Reference proteome</keyword>
<dbReference type="AlphaFoldDB" id="A0A928ZY25"/>
<keyword evidence="1" id="KW-0812">Transmembrane</keyword>
<organism evidence="2 3">
    <name type="scientific">Leptolyngbya cf. ectocarpi LEGE 11479</name>
    <dbReference type="NCBI Taxonomy" id="1828722"/>
    <lineage>
        <taxon>Bacteria</taxon>
        <taxon>Bacillati</taxon>
        <taxon>Cyanobacteriota</taxon>
        <taxon>Cyanophyceae</taxon>
        <taxon>Leptolyngbyales</taxon>
        <taxon>Leptolyngbyaceae</taxon>
        <taxon>Leptolyngbya group</taxon>
        <taxon>Leptolyngbya</taxon>
    </lineage>
</organism>
<evidence type="ECO:0000256" key="1">
    <source>
        <dbReference type="SAM" id="Phobius"/>
    </source>
</evidence>
<sequence>MSTTTLTDINDVFGQAQDGSVAAIIQILNDQLADSGIRTRAVFVDNVLQLLCEAPTDEQLKKSVVVETIRSILEDIGPRRIRRVNINSRLVQEQQLLWLEEINRDPENHLLWAEMIMLKQPHWWKRIIRDLRRPKFRGQMPEGASKSDLRQRKSFLSGIIGGLSVALLLTGVSIWAVRQRFDEPAPATAAATDPSTADQLPLPESYDSFARAVRIAEQAAKDGLIAENAADWLALAARWQQASDLMAEVPVSDERYKIAQDRVNAYRSNSESLLQKARQVVEE</sequence>
<keyword evidence="1" id="KW-1133">Transmembrane helix</keyword>
<protein>
    <submittedName>
        <fullName evidence="2">Uncharacterized protein</fullName>
    </submittedName>
</protein>
<gene>
    <name evidence="2" type="ORF">IQ260_23445</name>
</gene>
<name>A0A928ZY25_LEPEC</name>
<comment type="caution">
    <text evidence="2">The sequence shown here is derived from an EMBL/GenBank/DDBJ whole genome shotgun (WGS) entry which is preliminary data.</text>
</comment>